<dbReference type="GO" id="GO:0006508">
    <property type="term" value="P:proteolysis"/>
    <property type="evidence" value="ECO:0007669"/>
    <property type="project" value="UniProtKB-KW"/>
</dbReference>
<sequence>MIVIKNGEVYSPERIGKKNIVLEGTRIEGIYDEINVPNDFINIDMIDAEDKLILPGFIDSHVHITGGGGEDGFSSRTPEIQLSTIIKAGITTIVGCLGADSVCRNMTDLLAKAYALEEEGVTTYIYTGSYEVPVKSLTDSLDKDIILIEKIIGAGEIAVADNRSSQPTYDEFVRTVAKSRVAGLISGKAGVVNVHVGNSKEGIEYIFNMIRNTDIPITQIIPTHMNRSKRLLMSGVELGKLDGIIDLTTSCDKDCMADDELTASEALKMLLDNDVNIENIQFTSDAQGSLPAFDEKGRLIKTSIGSVESLYDEVRNAISNQGIKLEEAIKVITSNVAEHLKFKKKGRLAKDYDADLVIIDKNSMEITDVIAKGKVAMRNGKVLMKGTYENK</sequence>
<dbReference type="GO" id="GO:0008798">
    <property type="term" value="F:beta-aspartyl-peptidase activity"/>
    <property type="evidence" value="ECO:0007669"/>
    <property type="project" value="InterPro"/>
</dbReference>
<keyword evidence="1" id="KW-0645">Protease</keyword>
<feature type="binding site" evidence="3">
    <location>
        <position position="285"/>
    </location>
    <ligand>
        <name>Zn(2+)</name>
        <dbReference type="ChEBI" id="CHEBI:29105"/>
        <label>1</label>
        <note>catalytic</note>
    </ligand>
</feature>
<dbReference type="AlphaFoldDB" id="A0A1V4IMY8"/>
<evidence type="ECO:0000256" key="3">
    <source>
        <dbReference type="PIRSR" id="PIRSR001238-3"/>
    </source>
</evidence>
<dbReference type="SUPFAM" id="SSF51556">
    <property type="entry name" value="Metallo-dependent hydrolases"/>
    <property type="match status" value="1"/>
</dbReference>
<dbReference type="NCBIfam" id="TIGR01975">
    <property type="entry name" value="isoAsp_dipep"/>
    <property type="match status" value="1"/>
</dbReference>
<dbReference type="PANTHER" id="PTHR11647:SF1">
    <property type="entry name" value="COLLAPSIN RESPONSE MEDIATOR PROTEIN"/>
    <property type="match status" value="1"/>
</dbReference>
<dbReference type="PIRSF" id="PIRSF001238">
    <property type="entry name" value="IadA"/>
    <property type="match status" value="1"/>
</dbReference>
<protein>
    <recommendedName>
        <fullName evidence="1">Isoaspartyl dipeptidase</fullName>
        <ecNumber evidence="1">3.4.19.-</ecNumber>
    </recommendedName>
</protein>
<dbReference type="EMBL" id="MZGV01000022">
    <property type="protein sequence ID" value="OPJ61418.1"/>
    <property type="molecule type" value="Genomic_DNA"/>
</dbReference>
<comment type="caution">
    <text evidence="5">The sequence shown here is derived from an EMBL/GenBank/DDBJ whole genome shotgun (WGS) entry which is preliminary data.</text>
</comment>
<dbReference type="SUPFAM" id="SSF51338">
    <property type="entry name" value="Composite domain of metallo-dependent hydrolases"/>
    <property type="match status" value="1"/>
</dbReference>
<organism evidence="5 6">
    <name type="scientific">Clostridium oryzae</name>
    <dbReference type="NCBI Taxonomy" id="1450648"/>
    <lineage>
        <taxon>Bacteria</taxon>
        <taxon>Bacillati</taxon>
        <taxon>Bacillota</taxon>
        <taxon>Clostridia</taxon>
        <taxon>Eubacteriales</taxon>
        <taxon>Clostridiaceae</taxon>
        <taxon>Clostridium</taxon>
    </lineage>
</organism>
<feature type="binding site" evidence="3">
    <location>
        <position position="195"/>
    </location>
    <ligand>
        <name>Zn(2+)</name>
        <dbReference type="ChEBI" id="CHEBI:29105"/>
        <label>2</label>
        <note>catalytic</note>
    </ligand>
</feature>
<feature type="binding site" evidence="3">
    <location>
        <position position="63"/>
    </location>
    <ligand>
        <name>Zn(2+)</name>
        <dbReference type="ChEBI" id="CHEBI:29105"/>
        <label>1</label>
        <note>catalytic</note>
    </ligand>
</feature>
<evidence type="ECO:0000256" key="2">
    <source>
        <dbReference type="PIRSR" id="PIRSR001238-1"/>
    </source>
</evidence>
<comment type="similarity">
    <text evidence="1">Belongs to the peptidase M38 family.</text>
</comment>
<dbReference type="PANTHER" id="PTHR11647">
    <property type="entry name" value="HYDRANTOINASE/DIHYDROPYRIMIDINASE FAMILY MEMBER"/>
    <property type="match status" value="1"/>
</dbReference>
<accession>A0A1V4IMY8</accession>
<evidence type="ECO:0000259" key="4">
    <source>
        <dbReference type="Pfam" id="PF01979"/>
    </source>
</evidence>
<dbReference type="GO" id="GO:0008237">
    <property type="term" value="F:metallopeptidase activity"/>
    <property type="evidence" value="ECO:0007669"/>
    <property type="project" value="UniProtKB-KW"/>
</dbReference>
<dbReference type="Gene3D" id="3.20.20.140">
    <property type="entry name" value="Metal-dependent hydrolases"/>
    <property type="match status" value="1"/>
</dbReference>
<evidence type="ECO:0000313" key="6">
    <source>
        <dbReference type="Proteomes" id="UP000190080"/>
    </source>
</evidence>
<keyword evidence="1" id="KW-0482">Metalloprotease</keyword>
<feature type="domain" description="Amidohydrolase-related" evidence="4">
    <location>
        <begin position="53"/>
        <end position="375"/>
    </location>
</feature>
<dbReference type="InterPro" id="IPR032466">
    <property type="entry name" value="Metal_Hydrolase"/>
</dbReference>
<comment type="function">
    <text evidence="1">Catalyzes the hydrolytic cleavage of a subset of L-isoaspartyl (L-beta-aspartyl) dipeptides. Used to degrade proteins damaged by L-isoaspartyl residues formation.</text>
</comment>
<dbReference type="InterPro" id="IPR050378">
    <property type="entry name" value="Metallo-dep_Hydrolases_sf"/>
</dbReference>
<dbReference type="RefSeq" id="WP_079424448.1">
    <property type="nucleotide sequence ID" value="NZ_MZGV01000022.1"/>
</dbReference>
<dbReference type="Proteomes" id="UP000190080">
    <property type="component" value="Unassembled WGS sequence"/>
</dbReference>
<dbReference type="GO" id="GO:0016810">
    <property type="term" value="F:hydrolase activity, acting on carbon-nitrogen (but not peptide) bonds"/>
    <property type="evidence" value="ECO:0007669"/>
    <property type="project" value="InterPro"/>
</dbReference>
<dbReference type="OrthoDB" id="9775607at2"/>
<keyword evidence="1 3" id="KW-0862">Zinc</keyword>
<dbReference type="STRING" id="1450648.CLORY_22840"/>
<evidence type="ECO:0000313" key="5">
    <source>
        <dbReference type="EMBL" id="OPJ61418.1"/>
    </source>
</evidence>
<dbReference type="GO" id="GO:0005737">
    <property type="term" value="C:cytoplasm"/>
    <property type="evidence" value="ECO:0007669"/>
    <property type="project" value="UniProtKB-SubCell"/>
</dbReference>
<dbReference type="InterPro" id="IPR010229">
    <property type="entry name" value="Pept_M38_dipep"/>
</dbReference>
<dbReference type="GO" id="GO:0046872">
    <property type="term" value="F:metal ion binding"/>
    <property type="evidence" value="ECO:0007669"/>
    <property type="project" value="UniProtKB-KW"/>
</dbReference>
<name>A0A1V4IMY8_9CLOT</name>
<reference evidence="5 6" key="1">
    <citation type="submission" date="2017-03" db="EMBL/GenBank/DDBJ databases">
        <title>Genome sequence of Clostridium oryzae DSM 28571.</title>
        <authorList>
            <person name="Poehlein A."/>
            <person name="Daniel R."/>
        </authorList>
    </citation>
    <scope>NUCLEOTIDE SEQUENCE [LARGE SCALE GENOMIC DNA]</scope>
    <source>
        <strain evidence="5 6">DSM 28571</strain>
    </source>
</reference>
<proteinExistence type="inferred from homology"/>
<dbReference type="Gene3D" id="2.30.40.10">
    <property type="entry name" value="Urease, subunit C, domain 1"/>
    <property type="match status" value="1"/>
</dbReference>
<feature type="binding site" evidence="3">
    <location>
        <position position="61"/>
    </location>
    <ligand>
        <name>Zn(2+)</name>
        <dbReference type="ChEBI" id="CHEBI:29105"/>
        <label>1</label>
        <note>catalytic</note>
    </ligand>
</feature>
<evidence type="ECO:0000256" key="1">
    <source>
        <dbReference type="PIRNR" id="PIRNR001238"/>
    </source>
</evidence>
<feature type="active site" description="Proton acceptor" evidence="2">
    <location>
        <position position="285"/>
    </location>
</feature>
<comment type="cofactor">
    <cofactor evidence="1 3">
        <name>Zn(2+)</name>
        <dbReference type="ChEBI" id="CHEBI:29105"/>
    </cofactor>
    <text evidence="1 3">Binds 2 Zn(2+) ions per subunit.</text>
</comment>
<dbReference type="Pfam" id="PF01979">
    <property type="entry name" value="Amidohydro_1"/>
    <property type="match status" value="1"/>
</dbReference>
<dbReference type="EC" id="3.4.19.-" evidence="1"/>
<gene>
    <name evidence="5" type="primary">iadA</name>
    <name evidence="5" type="ORF">CLORY_22840</name>
</gene>
<dbReference type="InterPro" id="IPR006680">
    <property type="entry name" value="Amidohydro-rel"/>
</dbReference>
<dbReference type="InterPro" id="IPR011059">
    <property type="entry name" value="Metal-dep_hydrolase_composite"/>
</dbReference>
<keyword evidence="6" id="KW-1185">Reference proteome</keyword>
<keyword evidence="1 3" id="KW-0479">Metal-binding</keyword>
<comment type="PTM">
    <text evidence="1">Carboxylation allows a single lysine to coordinate two zinc ions.</text>
</comment>
<comment type="subcellular location">
    <subcellularLocation>
        <location evidence="1">Cytoplasm</location>
    </subcellularLocation>
</comment>
<keyword evidence="1 5" id="KW-0378">Hydrolase</keyword>
<feature type="binding site" evidence="3">
    <location>
        <position position="224"/>
    </location>
    <ligand>
        <name>Zn(2+)</name>
        <dbReference type="ChEBI" id="CHEBI:29105"/>
        <label>2</label>
        <note>catalytic</note>
    </ligand>
</feature>